<dbReference type="InterPro" id="IPR000612">
    <property type="entry name" value="PMP3"/>
</dbReference>
<evidence type="ECO:0000313" key="7">
    <source>
        <dbReference type="EMBL" id="ULU11361.1"/>
    </source>
</evidence>
<evidence type="ECO:0000256" key="4">
    <source>
        <dbReference type="ARBA" id="ARBA00022989"/>
    </source>
</evidence>
<evidence type="ECO:0000256" key="3">
    <source>
        <dbReference type="ARBA" id="ARBA00022692"/>
    </source>
</evidence>
<reference evidence="7 9" key="2">
    <citation type="submission" date="2022-05" db="EMBL/GenBank/DDBJ databases">
        <title>Chromosome-level reference genomes for two strains of Caenorhabditis briggsae: an improved platform for comparative genomics.</title>
        <authorList>
            <person name="Stevens L."/>
            <person name="Andersen E.C."/>
        </authorList>
    </citation>
    <scope>NUCLEOTIDE SEQUENCE [LARGE SCALE GENOMIC DNA]</scope>
    <source>
        <strain evidence="7">QX1410_ONT</strain>
        <tissue evidence="7">Whole-organism</tissue>
    </source>
</reference>
<gene>
    <name evidence="7" type="ORF">L3Y34_015074</name>
    <name evidence="8" type="ORF">L5515_001155</name>
</gene>
<dbReference type="Proteomes" id="UP000827892">
    <property type="component" value="Chromosome I"/>
</dbReference>
<dbReference type="EMBL" id="CP092620">
    <property type="protein sequence ID" value="UMM12315.1"/>
    <property type="molecule type" value="Genomic_DNA"/>
</dbReference>
<dbReference type="Pfam" id="PF01679">
    <property type="entry name" value="Pmp3"/>
    <property type="match status" value="1"/>
</dbReference>
<sequence>MTREQNDTDLLIMALLLVVFPPLGVLLKSNGFRAPFFVSFMLYFIFIIPSYIFSVWFCFVKQRNDSILPLNSGDYNNNLSLNSISASVTHKDIQVY</sequence>
<evidence type="ECO:0000313" key="8">
    <source>
        <dbReference type="EMBL" id="UMM12315.1"/>
    </source>
</evidence>
<name>A0AAE9DSM9_CAEBR</name>
<keyword evidence="5 6" id="KW-0472">Membrane</keyword>
<evidence type="ECO:0000256" key="2">
    <source>
        <dbReference type="ARBA" id="ARBA00009530"/>
    </source>
</evidence>
<evidence type="ECO:0000313" key="10">
    <source>
        <dbReference type="Proteomes" id="UP000829354"/>
    </source>
</evidence>
<evidence type="ECO:0000256" key="5">
    <source>
        <dbReference type="ARBA" id="ARBA00023136"/>
    </source>
</evidence>
<keyword evidence="10" id="KW-1185">Reference proteome</keyword>
<reference evidence="8 10" key="1">
    <citation type="submission" date="2022-04" db="EMBL/GenBank/DDBJ databases">
        <title>Chromosome-level reference genomes for two strains of Caenorhabditis briggsae: an improved platform for comparative genomics.</title>
        <authorList>
            <person name="Stevens L."/>
            <person name="Andersen E."/>
        </authorList>
    </citation>
    <scope>NUCLEOTIDE SEQUENCE [LARGE SCALE GENOMIC DNA]</scope>
    <source>
        <strain evidence="8">VX34</strain>
        <tissue evidence="8">Whole-organism</tissue>
    </source>
</reference>
<comment type="subcellular location">
    <subcellularLocation>
        <location evidence="1">Membrane</location>
    </subcellularLocation>
</comment>
<evidence type="ECO:0000256" key="1">
    <source>
        <dbReference type="ARBA" id="ARBA00004370"/>
    </source>
</evidence>
<organism evidence="7 9">
    <name type="scientific">Caenorhabditis briggsae</name>
    <dbReference type="NCBI Taxonomy" id="6238"/>
    <lineage>
        <taxon>Eukaryota</taxon>
        <taxon>Metazoa</taxon>
        <taxon>Ecdysozoa</taxon>
        <taxon>Nematoda</taxon>
        <taxon>Chromadorea</taxon>
        <taxon>Rhabditida</taxon>
        <taxon>Rhabditina</taxon>
        <taxon>Rhabditomorpha</taxon>
        <taxon>Rhabditoidea</taxon>
        <taxon>Rhabditidae</taxon>
        <taxon>Peloderinae</taxon>
        <taxon>Caenorhabditis</taxon>
    </lineage>
</organism>
<dbReference type="AlphaFoldDB" id="A0AAE9DSM9"/>
<dbReference type="Proteomes" id="UP000829354">
    <property type="component" value="Chromosome I"/>
</dbReference>
<proteinExistence type="inferred from homology"/>
<evidence type="ECO:0000256" key="6">
    <source>
        <dbReference type="SAM" id="Phobius"/>
    </source>
</evidence>
<comment type="similarity">
    <text evidence="2">Belongs to the UPF0057 (PMP3) family.</text>
</comment>
<protein>
    <submittedName>
        <fullName evidence="7">Uncharacterized protein</fullName>
    </submittedName>
</protein>
<keyword evidence="4 6" id="KW-1133">Transmembrane helix</keyword>
<dbReference type="GO" id="GO:0016020">
    <property type="term" value="C:membrane"/>
    <property type="evidence" value="ECO:0007669"/>
    <property type="project" value="UniProtKB-SubCell"/>
</dbReference>
<feature type="transmembrane region" description="Helical" evidence="6">
    <location>
        <begin position="37"/>
        <end position="59"/>
    </location>
</feature>
<evidence type="ECO:0000313" key="9">
    <source>
        <dbReference type="Proteomes" id="UP000827892"/>
    </source>
</evidence>
<accession>A0AAE9DSM9</accession>
<keyword evidence="3 6" id="KW-0812">Transmembrane</keyword>
<dbReference type="EMBL" id="CP090891">
    <property type="protein sequence ID" value="ULU11361.1"/>
    <property type="molecule type" value="Genomic_DNA"/>
</dbReference>